<gene>
    <name evidence="1" type="ORF">ILYODFUR_016939</name>
</gene>
<sequence>MKTPCSFMLKPVHSYIFSVRKARPRMGSCEKTPIGTQSVHPPFKVPDGGGALSGTSLSHTLRLWNLLWMIKPTYVSWIRKILPHVFVWTRIKLAASCSLRLLNQAISVPCPPSNVNHRTSNSFFLFRAHTEQHQENSLRISLQKTWILNLIPSGDLTTITHEIFILFVPDSIINKTVFILLPSPECSLCVGQSYFEYNVSIQV</sequence>
<evidence type="ECO:0000313" key="2">
    <source>
        <dbReference type="Proteomes" id="UP001482620"/>
    </source>
</evidence>
<accession>A0ABV0TWH6</accession>
<protein>
    <submittedName>
        <fullName evidence="1">Uncharacterized protein</fullName>
    </submittedName>
</protein>
<proteinExistence type="predicted"/>
<dbReference type="EMBL" id="JAHRIQ010047904">
    <property type="protein sequence ID" value="MEQ2236861.1"/>
    <property type="molecule type" value="Genomic_DNA"/>
</dbReference>
<name>A0ABV0TWH6_9TELE</name>
<organism evidence="1 2">
    <name type="scientific">Ilyodon furcidens</name>
    <name type="common">goldbreast splitfin</name>
    <dbReference type="NCBI Taxonomy" id="33524"/>
    <lineage>
        <taxon>Eukaryota</taxon>
        <taxon>Metazoa</taxon>
        <taxon>Chordata</taxon>
        <taxon>Craniata</taxon>
        <taxon>Vertebrata</taxon>
        <taxon>Euteleostomi</taxon>
        <taxon>Actinopterygii</taxon>
        <taxon>Neopterygii</taxon>
        <taxon>Teleostei</taxon>
        <taxon>Neoteleostei</taxon>
        <taxon>Acanthomorphata</taxon>
        <taxon>Ovalentaria</taxon>
        <taxon>Atherinomorphae</taxon>
        <taxon>Cyprinodontiformes</taxon>
        <taxon>Goodeidae</taxon>
        <taxon>Ilyodon</taxon>
    </lineage>
</organism>
<keyword evidence="2" id="KW-1185">Reference proteome</keyword>
<comment type="caution">
    <text evidence="1">The sequence shown here is derived from an EMBL/GenBank/DDBJ whole genome shotgun (WGS) entry which is preliminary data.</text>
</comment>
<dbReference type="Proteomes" id="UP001482620">
    <property type="component" value="Unassembled WGS sequence"/>
</dbReference>
<reference evidence="1 2" key="1">
    <citation type="submission" date="2021-06" db="EMBL/GenBank/DDBJ databases">
        <authorList>
            <person name="Palmer J.M."/>
        </authorList>
    </citation>
    <scope>NUCLEOTIDE SEQUENCE [LARGE SCALE GENOMIC DNA]</scope>
    <source>
        <strain evidence="2">if_2019</strain>
        <tissue evidence="1">Muscle</tissue>
    </source>
</reference>
<evidence type="ECO:0000313" key="1">
    <source>
        <dbReference type="EMBL" id="MEQ2236861.1"/>
    </source>
</evidence>